<keyword evidence="1" id="KW-0596">Phosphopantetheine</keyword>
<proteinExistence type="predicted"/>
<comment type="caution">
    <text evidence="4">The sequence shown here is derived from an EMBL/GenBank/DDBJ whole genome shotgun (WGS) entry which is preliminary data.</text>
</comment>
<dbReference type="AlphaFoldDB" id="A0A9P9BHN3"/>
<dbReference type="PROSITE" id="PS50075">
    <property type="entry name" value="CARRIER"/>
    <property type="match status" value="1"/>
</dbReference>
<dbReference type="PANTHER" id="PTHR43439">
    <property type="entry name" value="PHENYLACETATE-COENZYME A LIGASE"/>
    <property type="match status" value="1"/>
</dbReference>
<dbReference type="OrthoDB" id="429813at2759"/>
<dbReference type="PANTHER" id="PTHR43439:SF2">
    <property type="entry name" value="ENZYME, PUTATIVE (JCVI)-RELATED"/>
    <property type="match status" value="1"/>
</dbReference>
<organism evidence="4 5">
    <name type="scientific">Microdochium trichocladiopsis</name>
    <dbReference type="NCBI Taxonomy" id="1682393"/>
    <lineage>
        <taxon>Eukaryota</taxon>
        <taxon>Fungi</taxon>
        <taxon>Dikarya</taxon>
        <taxon>Ascomycota</taxon>
        <taxon>Pezizomycotina</taxon>
        <taxon>Sordariomycetes</taxon>
        <taxon>Xylariomycetidae</taxon>
        <taxon>Xylariales</taxon>
        <taxon>Microdochiaceae</taxon>
        <taxon>Microdochium</taxon>
    </lineage>
</organism>
<protein>
    <recommendedName>
        <fullName evidence="3">Carrier domain-containing protein</fullName>
    </recommendedName>
</protein>
<dbReference type="InterPro" id="IPR013120">
    <property type="entry name" value="FAR_NAD-bd"/>
</dbReference>
<dbReference type="InterPro" id="IPR000873">
    <property type="entry name" value="AMP-dep_synth/lig_dom"/>
</dbReference>
<evidence type="ECO:0000313" key="5">
    <source>
        <dbReference type="Proteomes" id="UP000756346"/>
    </source>
</evidence>
<sequence>GRRLFPTVIDDLAASTPDRIIYEYVRGKKATDGLEKVSCQRYANAISRAAWFLDDEFGQSPRGEVIGYIGPGDVRYLIFTVAAVKTGRTMLFLSPKNSLEGHRAVLESAECHHWLANAQDDHLADSLFAVRPHVAISPSLDELLRVEPVKQYPYRKSFEEARQDPCWMLHTSGSTGLPKPVTRYMPSTASNESHLLCGPIDGQPLLIDETIDARVYVTFPLFHSAGLSNALLWPIYCNRTAIFGPHVPLTTTVLEDMMDHARPDIILTAPLVVEDMVKSESTMERLSKLRAVSFGGGPLSQEIGDVICQRTKLILIMGTSEAGWLTCVDTDRQDWNYLHFHPKTGLELRSHPSGLSELWAVRKPELTQWQTVFTTFPNLQEYCFKDLFSPHPTKKDLWHYEGRADNIIVLSSGEKFNPTSMELVIGVNPLVSSVLICGQARLQIAAIMELADHVDAEKGRDELLHELAPAIRKANEDAPKHAQLSNDYIIFASRDKPFLRAGKGTVQKQLTLDVYQKEIDDMYTKGGIASQVQLFDASSRESLVSDIRKLVVRDVGFSDLDDNYDFFAGGADSLQAISLLKHIRSGMADQSSVLKSLNIAVVYEHPSVNALTDVLFSMIYQNGSTMSDVAGEMQPQKKVHEMKAMLAKYSCGAHSASQSPAKMSAREGSGVVILTGSTGSLGSYMLDQLISAEDVREIWCLNRSSSGEERQTELANHRGLRAEWSVRKKVHFRQADLSKVMLGLDEGDYQYLKSQATHIIHNQWQVDFNLSLASFEPHVAGVHNLIRFWAESSSAARLAFVSSVGVAEHWVGSEVPEEAITDLSTAAMGYGQSKLVAEALIVESAVAMAVPSMILRVGQIAGPVGAGDGLGRKGVWKRNEWFPTIIKVSRHLGVLPASLGKQDKVTWIPVDVPATVLLELTLQDYDSKANLFVYNLTNPREASWNNLFPVIQRQLAAKCGSQTVEVVPWEDWVALLESAATQKEASNNVMPGIQLLPFFQSMNHGGRTKKRFATAKAQERSPTLRGLEPVDVVWMETWMEQWDTC</sequence>
<dbReference type="InterPro" id="IPR051414">
    <property type="entry name" value="Adenylate-forming_Reductase"/>
</dbReference>
<dbReference type="InterPro" id="IPR009081">
    <property type="entry name" value="PP-bd_ACP"/>
</dbReference>
<dbReference type="PROSITE" id="PS00455">
    <property type="entry name" value="AMP_BINDING"/>
    <property type="match status" value="1"/>
</dbReference>
<dbReference type="SUPFAM" id="SSF47336">
    <property type="entry name" value="ACP-like"/>
    <property type="match status" value="1"/>
</dbReference>
<keyword evidence="2" id="KW-0597">Phosphoprotein</keyword>
<dbReference type="EMBL" id="JAGTJQ010000010">
    <property type="protein sequence ID" value="KAH7020725.1"/>
    <property type="molecule type" value="Genomic_DNA"/>
</dbReference>
<gene>
    <name evidence="4" type="ORF">B0I36DRAFT_251534</name>
</gene>
<dbReference type="RefSeq" id="XP_046006926.1">
    <property type="nucleotide sequence ID" value="XM_046150620.1"/>
</dbReference>
<dbReference type="Pfam" id="PF07993">
    <property type="entry name" value="NAD_binding_4"/>
    <property type="match status" value="1"/>
</dbReference>
<dbReference type="SUPFAM" id="SSF51735">
    <property type="entry name" value="NAD(P)-binding Rossmann-fold domains"/>
    <property type="match status" value="1"/>
</dbReference>
<dbReference type="Pfam" id="PF23562">
    <property type="entry name" value="AMP-binding_C_3"/>
    <property type="match status" value="1"/>
</dbReference>
<accession>A0A9P9BHN3</accession>
<dbReference type="InterPro" id="IPR036736">
    <property type="entry name" value="ACP-like_sf"/>
</dbReference>
<reference evidence="4" key="1">
    <citation type="journal article" date="2021" name="Nat. Commun.">
        <title>Genetic determinants of endophytism in the Arabidopsis root mycobiome.</title>
        <authorList>
            <person name="Mesny F."/>
            <person name="Miyauchi S."/>
            <person name="Thiergart T."/>
            <person name="Pickel B."/>
            <person name="Atanasova L."/>
            <person name="Karlsson M."/>
            <person name="Huettel B."/>
            <person name="Barry K.W."/>
            <person name="Haridas S."/>
            <person name="Chen C."/>
            <person name="Bauer D."/>
            <person name="Andreopoulos W."/>
            <person name="Pangilinan J."/>
            <person name="LaButti K."/>
            <person name="Riley R."/>
            <person name="Lipzen A."/>
            <person name="Clum A."/>
            <person name="Drula E."/>
            <person name="Henrissat B."/>
            <person name="Kohler A."/>
            <person name="Grigoriev I.V."/>
            <person name="Martin F.M."/>
            <person name="Hacquard S."/>
        </authorList>
    </citation>
    <scope>NUCLEOTIDE SEQUENCE</scope>
    <source>
        <strain evidence="4">MPI-CAGE-CH-0230</strain>
    </source>
</reference>
<dbReference type="SUPFAM" id="SSF56801">
    <property type="entry name" value="Acetyl-CoA synthetase-like"/>
    <property type="match status" value="1"/>
</dbReference>
<dbReference type="Gene3D" id="1.10.1200.10">
    <property type="entry name" value="ACP-like"/>
    <property type="match status" value="1"/>
</dbReference>
<evidence type="ECO:0000256" key="2">
    <source>
        <dbReference type="ARBA" id="ARBA00022553"/>
    </source>
</evidence>
<feature type="domain" description="Carrier" evidence="3">
    <location>
        <begin position="538"/>
        <end position="619"/>
    </location>
</feature>
<dbReference type="Gene3D" id="3.40.50.12780">
    <property type="entry name" value="N-terminal domain of ligase-like"/>
    <property type="match status" value="1"/>
</dbReference>
<dbReference type="Gene3D" id="3.40.50.720">
    <property type="entry name" value="NAD(P)-binding Rossmann-like Domain"/>
    <property type="match status" value="1"/>
</dbReference>
<keyword evidence="5" id="KW-1185">Reference proteome</keyword>
<evidence type="ECO:0000259" key="3">
    <source>
        <dbReference type="PROSITE" id="PS50075"/>
    </source>
</evidence>
<evidence type="ECO:0000256" key="1">
    <source>
        <dbReference type="ARBA" id="ARBA00022450"/>
    </source>
</evidence>
<name>A0A9P9BHN3_9PEZI</name>
<dbReference type="InterPro" id="IPR042099">
    <property type="entry name" value="ANL_N_sf"/>
</dbReference>
<dbReference type="Proteomes" id="UP000756346">
    <property type="component" value="Unassembled WGS sequence"/>
</dbReference>
<dbReference type="InterPro" id="IPR036291">
    <property type="entry name" value="NAD(P)-bd_dom_sf"/>
</dbReference>
<feature type="non-terminal residue" evidence="4">
    <location>
        <position position="1045"/>
    </location>
</feature>
<dbReference type="Pfam" id="PF00501">
    <property type="entry name" value="AMP-binding"/>
    <property type="match status" value="1"/>
</dbReference>
<dbReference type="GeneID" id="70180166"/>
<evidence type="ECO:0000313" key="4">
    <source>
        <dbReference type="EMBL" id="KAH7020725.1"/>
    </source>
</evidence>
<dbReference type="InterPro" id="IPR020845">
    <property type="entry name" value="AMP-binding_CS"/>
</dbReference>